<dbReference type="EMBL" id="CABFNB010000136">
    <property type="protein sequence ID" value="VTZ64693.1"/>
    <property type="molecule type" value="Genomic_DNA"/>
</dbReference>
<name>A0A508X9R8_9HYPH</name>
<accession>A0A508X9R8</accession>
<proteinExistence type="predicted"/>
<protein>
    <recommendedName>
        <fullName evidence="3">Transposase</fullName>
    </recommendedName>
</protein>
<gene>
    <name evidence="2" type="ORF">EMEDMD4_670008</name>
</gene>
<evidence type="ECO:0000256" key="1">
    <source>
        <dbReference type="SAM" id="MobiDB-lite"/>
    </source>
</evidence>
<organism evidence="2">
    <name type="scientific">Sinorhizobium medicae</name>
    <dbReference type="NCBI Taxonomy" id="110321"/>
    <lineage>
        <taxon>Bacteria</taxon>
        <taxon>Pseudomonadati</taxon>
        <taxon>Pseudomonadota</taxon>
        <taxon>Alphaproteobacteria</taxon>
        <taxon>Hyphomicrobiales</taxon>
        <taxon>Rhizobiaceae</taxon>
        <taxon>Sinorhizobium/Ensifer group</taxon>
        <taxon>Sinorhizobium</taxon>
    </lineage>
</organism>
<dbReference type="AlphaFoldDB" id="A0A508X9R8"/>
<feature type="region of interest" description="Disordered" evidence="1">
    <location>
        <begin position="36"/>
        <end position="57"/>
    </location>
</feature>
<sequence>MARAPRHCSVVKKWLSKANFLIDFYHFVRKITASDRTGAGTPVRSDHNQAVRSSDHG</sequence>
<evidence type="ECO:0000313" key="2">
    <source>
        <dbReference type="EMBL" id="VTZ64693.1"/>
    </source>
</evidence>
<evidence type="ECO:0008006" key="3">
    <source>
        <dbReference type="Google" id="ProtNLM"/>
    </source>
</evidence>
<dbReference type="Proteomes" id="UP000507954">
    <property type="component" value="Unassembled WGS sequence"/>
</dbReference>
<reference evidence="2" key="1">
    <citation type="submission" date="2019-06" db="EMBL/GenBank/DDBJ databases">
        <authorList>
            <person name="Le Quere A."/>
            <person name="Colella S."/>
        </authorList>
    </citation>
    <scope>NUCLEOTIDE SEQUENCE</scope>
    <source>
        <strain evidence="2">EmedicaeMD41</strain>
    </source>
</reference>
<feature type="compositionally biased region" description="Basic and acidic residues" evidence="1">
    <location>
        <begin position="44"/>
        <end position="57"/>
    </location>
</feature>